<reference evidence="11" key="1">
    <citation type="submission" date="2023-07" db="EMBL/GenBank/DDBJ databases">
        <title>A draft genome of Kazachstania heterogenica Y-27499.</title>
        <authorList>
            <person name="Donic C."/>
            <person name="Kralova J.S."/>
            <person name="Fidel L."/>
            <person name="Ben-Dor S."/>
            <person name="Jung S."/>
        </authorList>
    </citation>
    <scope>NUCLEOTIDE SEQUENCE [LARGE SCALE GENOMIC DNA]</scope>
    <source>
        <strain evidence="11">Y27499</strain>
    </source>
</reference>
<dbReference type="FunFam" id="1.20.1160.11:FF:000001">
    <property type="entry name" value="Paired amphipathic helix protein Sin3"/>
    <property type="match status" value="1"/>
</dbReference>
<dbReference type="GO" id="GO:0003714">
    <property type="term" value="F:transcription corepressor activity"/>
    <property type="evidence" value="ECO:0007669"/>
    <property type="project" value="InterPro"/>
</dbReference>
<evidence type="ECO:0000256" key="6">
    <source>
        <dbReference type="ARBA" id="ARBA00023242"/>
    </source>
</evidence>
<keyword evidence="5" id="KW-0804">Transcription</keyword>
<dbReference type="Proteomes" id="UP001306508">
    <property type="component" value="Unassembled WGS sequence"/>
</dbReference>
<dbReference type="PANTHER" id="PTHR12346">
    <property type="entry name" value="SIN3B-RELATED"/>
    <property type="match status" value="1"/>
</dbReference>
<protein>
    <recommendedName>
        <fullName evidence="9">Histone deacetylase interacting domain-containing protein</fullName>
    </recommendedName>
</protein>
<keyword evidence="2" id="KW-0678">Repressor</keyword>
<dbReference type="EMBL" id="JAWIZZ010000038">
    <property type="protein sequence ID" value="KAK5781198.1"/>
    <property type="molecule type" value="Genomic_DNA"/>
</dbReference>
<evidence type="ECO:0000256" key="3">
    <source>
        <dbReference type="ARBA" id="ARBA00022737"/>
    </source>
</evidence>
<feature type="compositionally biased region" description="Low complexity" evidence="8">
    <location>
        <begin position="82"/>
        <end position="95"/>
    </location>
</feature>
<sequence length="1429" mass="163427">MNQDITNNNDNNNNINRYNSIPSISHTLSNTSISASTSASNTTATTTTATTATAGRKRKSSNGFSLANFDNPLPADQQYPHSTSTSSSSSTASSSYPQPSIHIQNNEDHNNLQAQAQAQTDSNSYRSLNVKDALSYLEQVKLQFNSKPYIYNQFLDIMKDFKSQNIDTPGVIERVSNLFKGYPILIQGFNTFLPQGYRIDCTNNPDDPIKVTTPLDSASTTNTTTTTTAITNTNTSTFTSTLQPPPIAQYSSNQHVVQSNQLPLPTPVIPTSSTVPSTIPSTVLPTSSTSTVKKPNNVEFSQAINYVNKIKNRFANQPEVYKNFLEILQTYQREQKPIDEVYSQVTLLFRNAPDLLEDFKKFLPDSTVSDQPSQPQVSQQQQQQQQNAGIYPNGNYLYGGASTYYPSGSSQNGTPGPSNFNIPRNQHQQQQQNLPPIGSFSPPSNSTNGSLQDEYKTTESQQQQQQQPGQVVGLPPIVANDQSLDHTSASLHNQYINTTQTTNDNLPISSLRDESGPMDNQVRYATQQQQQQLQQQLQMQQQIIMEDQLPVRPEIDLDPSIVPVVPEPTEPIEANLTLMEETTFFEKAKKFIGNKQIYTEFLKVLNLFSQDIININELVDKVENFLGGQPDLFNWFKNFVGYQDKPKIIENIVHEKHKLDLDLCEAYGPSYKKLPKTDTYMPCSGRDDMCWQVLNDEWVGHPVWASEDSGFIAHRKNQYEETLFKIEEERHEYDYYIESNLRTIQTLETIANRIANMTPEEKKNFKLPPGLGHTSLTIYKKVIRKVYDKERGFEIIDALHEHPAITVPVVLKRLKQKDEEWRRAQREWNKVWRELEQKVYFKSLDHLGLTFKQADKKLLTTKQLVSEISSIKVDQNNKRMHWLTPKPKSQLDYQFNDFNIFYDIIRLADIFIDHSSTYSNPDKLRLKDLLRTVISLFFFIPMKTINDAVKERSKVDDQDDGKSYKDVEQSNETNDSKMKRTRDDVEFSLSDIFHKAKYQKLKNSYKENDTESPTEGDAEKLAEEADLLNEQEARRPWLLGNMIYTADSCGAISNRRIFNMFANTNIYIFLRHWTAIYTRLYEIKEMNEKVTKEINSRKLVQFAVDLNLLSTQLRDMGLDFMGKDSYQEVLSMSKRLIENKLEHQWFEESLRQAFNNKAFKMYTVDKVTQSLVKHLHSLMADSKTSEIMLLFEKDRHSLSTSTKDQILYRLQTRSHMSNVENMFRIEYNKDTHHVCIQYIALDDLTLNTKQSSDTDKWKYYITSYSLPHPTEGINQDKLYAPFLERILDFENEALDVDDPANSKYSPEGVSHSILKIKIDKATYAMEIESGSYDIFSRKSINRYPIKINEKTFKKSLKKKIDTIDKFLGSQFGWKRGLGNISNNTSVSTAVIAEKSDSSSVSASSSTEKENIAITSQNSCSIPVGNDSNN</sequence>
<keyword evidence="6 7" id="KW-0539">Nucleus</keyword>
<dbReference type="Gene3D" id="1.20.1160.11">
    <property type="entry name" value="Paired amphipathic helix"/>
    <property type="match status" value="3"/>
</dbReference>
<evidence type="ECO:0000313" key="10">
    <source>
        <dbReference type="EMBL" id="KAK5781198.1"/>
    </source>
</evidence>
<feature type="compositionally biased region" description="Polar residues" evidence="8">
    <location>
        <begin position="498"/>
        <end position="508"/>
    </location>
</feature>
<dbReference type="GO" id="GO:0033698">
    <property type="term" value="C:Rpd3L complex"/>
    <property type="evidence" value="ECO:0007669"/>
    <property type="project" value="UniProtKB-ARBA"/>
</dbReference>
<feature type="compositionally biased region" description="Low complexity" evidence="8">
    <location>
        <begin position="371"/>
        <end position="386"/>
    </location>
</feature>
<comment type="subcellular location">
    <subcellularLocation>
        <location evidence="1 7">Nucleus</location>
    </subcellularLocation>
</comment>
<evidence type="ECO:0000256" key="8">
    <source>
        <dbReference type="SAM" id="MobiDB-lite"/>
    </source>
</evidence>
<dbReference type="InterPro" id="IPR036600">
    <property type="entry name" value="PAH_sf"/>
</dbReference>
<dbReference type="SMART" id="SM00761">
    <property type="entry name" value="HDAC_interact"/>
    <property type="match status" value="1"/>
</dbReference>
<comment type="caution">
    <text evidence="10">The sequence shown here is derived from an EMBL/GenBank/DDBJ whole genome shotgun (WGS) entry which is preliminary data.</text>
</comment>
<name>A0AAN7WTQ6_9SACH</name>
<evidence type="ECO:0000256" key="4">
    <source>
        <dbReference type="ARBA" id="ARBA00023015"/>
    </source>
</evidence>
<feature type="region of interest" description="Disordered" evidence="8">
    <location>
        <begin position="951"/>
        <end position="981"/>
    </location>
</feature>
<organism evidence="10 11">
    <name type="scientific">Arxiozyma heterogenica</name>
    <dbReference type="NCBI Taxonomy" id="278026"/>
    <lineage>
        <taxon>Eukaryota</taxon>
        <taxon>Fungi</taxon>
        <taxon>Dikarya</taxon>
        <taxon>Ascomycota</taxon>
        <taxon>Saccharomycotina</taxon>
        <taxon>Saccharomycetes</taxon>
        <taxon>Saccharomycetales</taxon>
        <taxon>Saccharomycetaceae</taxon>
        <taxon>Arxiozyma</taxon>
    </lineage>
</organism>
<dbReference type="GO" id="GO:0000122">
    <property type="term" value="P:negative regulation of transcription by RNA polymerase II"/>
    <property type="evidence" value="ECO:0007669"/>
    <property type="project" value="TreeGrafter"/>
</dbReference>
<feature type="compositionally biased region" description="Low complexity" evidence="8">
    <location>
        <begin position="35"/>
        <end position="54"/>
    </location>
</feature>
<dbReference type="PANTHER" id="PTHR12346:SF0">
    <property type="entry name" value="SIN3A, ISOFORM G"/>
    <property type="match status" value="1"/>
</dbReference>
<dbReference type="Pfam" id="PF16879">
    <property type="entry name" value="Sin3a_C"/>
    <property type="match status" value="1"/>
</dbReference>
<evidence type="ECO:0000256" key="1">
    <source>
        <dbReference type="ARBA" id="ARBA00004123"/>
    </source>
</evidence>
<dbReference type="GO" id="GO:0010628">
    <property type="term" value="P:positive regulation of gene expression"/>
    <property type="evidence" value="ECO:0007669"/>
    <property type="project" value="UniProtKB-ARBA"/>
</dbReference>
<feature type="region of interest" description="Disordered" evidence="8">
    <location>
        <begin position="35"/>
        <end position="104"/>
    </location>
</feature>
<dbReference type="Pfam" id="PF02671">
    <property type="entry name" value="PAH"/>
    <property type="match status" value="3"/>
</dbReference>
<evidence type="ECO:0000256" key="2">
    <source>
        <dbReference type="ARBA" id="ARBA00022491"/>
    </source>
</evidence>
<accession>A0AAN7WTQ6</accession>
<feature type="region of interest" description="Disordered" evidence="8">
    <location>
        <begin position="364"/>
        <end position="476"/>
    </location>
</feature>
<keyword evidence="11" id="KW-1185">Reference proteome</keyword>
<gene>
    <name evidence="10" type="ORF">RI543_001595</name>
</gene>
<dbReference type="InterPro" id="IPR013194">
    <property type="entry name" value="HDAC_interact_dom"/>
</dbReference>
<dbReference type="SUPFAM" id="SSF47762">
    <property type="entry name" value="PAH2 domain"/>
    <property type="match status" value="3"/>
</dbReference>
<evidence type="ECO:0000259" key="9">
    <source>
        <dbReference type="SMART" id="SM00761"/>
    </source>
</evidence>
<dbReference type="PROSITE" id="PS51477">
    <property type="entry name" value="PAH"/>
    <property type="match status" value="3"/>
</dbReference>
<evidence type="ECO:0000256" key="7">
    <source>
        <dbReference type="PROSITE-ProRule" id="PRU00810"/>
    </source>
</evidence>
<proteinExistence type="predicted"/>
<dbReference type="Pfam" id="PF08295">
    <property type="entry name" value="Sin3_corepress"/>
    <property type="match status" value="1"/>
</dbReference>
<evidence type="ECO:0000256" key="5">
    <source>
        <dbReference type="ARBA" id="ARBA00023163"/>
    </source>
</evidence>
<dbReference type="FunFam" id="1.20.1160.11:FF:000003">
    <property type="entry name" value="Paired amphipathic helix SIN3-like protein"/>
    <property type="match status" value="1"/>
</dbReference>
<keyword evidence="4" id="KW-0805">Transcription regulation</keyword>
<dbReference type="InterPro" id="IPR031693">
    <property type="entry name" value="Sin3_C"/>
</dbReference>
<dbReference type="InterPro" id="IPR003822">
    <property type="entry name" value="PAH"/>
</dbReference>
<feature type="domain" description="Histone deacetylase interacting" evidence="9">
    <location>
        <begin position="663"/>
        <end position="764"/>
    </location>
</feature>
<feature type="compositionally biased region" description="Polar residues" evidence="8">
    <location>
        <begin position="441"/>
        <end position="451"/>
    </location>
</feature>
<evidence type="ECO:0000313" key="11">
    <source>
        <dbReference type="Proteomes" id="UP001306508"/>
    </source>
</evidence>
<feature type="region of interest" description="Disordered" evidence="8">
    <location>
        <begin position="498"/>
        <end position="518"/>
    </location>
</feature>
<keyword evidence="3" id="KW-0677">Repeat</keyword>
<feature type="compositionally biased region" description="Polar residues" evidence="8">
    <location>
        <begin position="404"/>
        <end position="425"/>
    </location>
</feature>
<dbReference type="FunFam" id="1.20.1160.11:FF:000002">
    <property type="entry name" value="Paired amphipathic helix protein SIN3"/>
    <property type="match status" value="1"/>
</dbReference>
<dbReference type="InterPro" id="IPR039774">
    <property type="entry name" value="Sin3-like"/>
</dbReference>